<proteinExistence type="predicted"/>
<comment type="caution">
    <text evidence="2">The sequence shown here is derived from an EMBL/GenBank/DDBJ whole genome shotgun (WGS) entry which is preliminary data.</text>
</comment>
<evidence type="ECO:0000259" key="1">
    <source>
        <dbReference type="Pfam" id="PF01370"/>
    </source>
</evidence>
<dbReference type="Proteomes" id="UP001449225">
    <property type="component" value="Unassembled WGS sequence"/>
</dbReference>
<evidence type="ECO:0000313" key="2">
    <source>
        <dbReference type="EMBL" id="MEM5534789.1"/>
    </source>
</evidence>
<dbReference type="InterPro" id="IPR001509">
    <property type="entry name" value="Epimerase_deHydtase"/>
</dbReference>
<dbReference type="EMBL" id="JBBMRA010000001">
    <property type="protein sequence ID" value="MEM5534789.1"/>
    <property type="molecule type" value="Genomic_DNA"/>
</dbReference>
<dbReference type="PANTHER" id="PTHR43245">
    <property type="entry name" value="BIFUNCTIONAL POLYMYXIN RESISTANCE PROTEIN ARNA"/>
    <property type="match status" value="1"/>
</dbReference>
<dbReference type="Pfam" id="PF01370">
    <property type="entry name" value="Epimerase"/>
    <property type="match status" value="1"/>
</dbReference>
<name>A0ABU9TM57_9GAMM</name>
<dbReference type="InterPro" id="IPR050177">
    <property type="entry name" value="Lipid_A_modif_metabolic_enz"/>
</dbReference>
<keyword evidence="3" id="KW-1185">Reference proteome</keyword>
<reference evidence="2 3" key="1">
    <citation type="submission" date="2024-03" db="EMBL/GenBank/DDBJ databases">
        <title>Community enrichment and isolation of bacterial strains for fucoidan degradation.</title>
        <authorList>
            <person name="Sichert A."/>
        </authorList>
    </citation>
    <scope>NUCLEOTIDE SEQUENCE [LARGE SCALE GENOMIC DNA]</scope>
    <source>
        <strain evidence="2 3">AS76</strain>
    </source>
</reference>
<gene>
    <name evidence="2" type="ORF">WNY58_00155</name>
</gene>
<accession>A0ABU9TM57</accession>
<sequence>MKVLVTGATGFIGAVLVKALLKEGHAVSVISRRDCDFDPQVTVYQMDLLESDFGALGLASFDVIFNCAGELKVSSRMKSLHIDVPLKMLSFLRGSSCRWVQLSSVGVYGKQMDGEVDETTPFNPSGDYEVTKADAEHQIVSYCRANDISYSILRPSNVFGEHMPNNWMRSLVKTIVNDRFFYMASPSEVQMNFVHIDNVVAALLLCGFHSRAIGQAFNISDHLSQNVFVECICLGLDKPIPNKNVPAIIVKIGVHLLGWLPKFPFGIGAINALTTRAVYSTLKIEKELGFRKIKPLYFALDEFVKSYK</sequence>
<dbReference type="InterPro" id="IPR036291">
    <property type="entry name" value="NAD(P)-bd_dom_sf"/>
</dbReference>
<dbReference type="Gene3D" id="3.40.50.720">
    <property type="entry name" value="NAD(P)-binding Rossmann-like Domain"/>
    <property type="match status" value="1"/>
</dbReference>
<feature type="domain" description="NAD-dependent epimerase/dehydratase" evidence="1">
    <location>
        <begin position="3"/>
        <end position="219"/>
    </location>
</feature>
<evidence type="ECO:0000313" key="3">
    <source>
        <dbReference type="Proteomes" id="UP001449225"/>
    </source>
</evidence>
<dbReference type="RefSeq" id="WP_342853347.1">
    <property type="nucleotide sequence ID" value="NZ_JBBMRA010000001.1"/>
</dbReference>
<dbReference type="SUPFAM" id="SSF51735">
    <property type="entry name" value="NAD(P)-binding Rossmann-fold domains"/>
    <property type="match status" value="1"/>
</dbReference>
<organism evidence="2 3">
    <name type="scientific">Neptuniibacter pectenicola</name>
    <dbReference type="NCBI Taxonomy" id="1806669"/>
    <lineage>
        <taxon>Bacteria</taxon>
        <taxon>Pseudomonadati</taxon>
        <taxon>Pseudomonadota</taxon>
        <taxon>Gammaproteobacteria</taxon>
        <taxon>Oceanospirillales</taxon>
        <taxon>Oceanospirillaceae</taxon>
        <taxon>Neptuniibacter</taxon>
    </lineage>
</organism>
<protein>
    <submittedName>
        <fullName evidence="2">NAD-dependent epimerase/dehydratase family protein</fullName>
    </submittedName>
</protein>